<evidence type="ECO:0000313" key="2">
    <source>
        <dbReference type="Proteomes" id="UP000255508"/>
    </source>
</evidence>
<dbReference type="AlphaFoldDB" id="A0A370DYV6"/>
<evidence type="ECO:0000313" key="1">
    <source>
        <dbReference type="EMBL" id="RDH91574.1"/>
    </source>
</evidence>
<dbReference type="EMBL" id="QFXD01000110">
    <property type="protein sequence ID" value="RDH91574.1"/>
    <property type="molecule type" value="Genomic_DNA"/>
</dbReference>
<accession>A0A370DYV6</accession>
<name>A0A370DYV6_9GAMM</name>
<organism evidence="1 2">
    <name type="scientific">endosymbiont of Lamellibrachia luymesi</name>
    <dbReference type="NCBI Taxonomy" id="2200907"/>
    <lineage>
        <taxon>Bacteria</taxon>
        <taxon>Pseudomonadati</taxon>
        <taxon>Pseudomonadota</taxon>
        <taxon>Gammaproteobacteria</taxon>
        <taxon>sulfur-oxidizing symbionts</taxon>
    </lineage>
</organism>
<comment type="caution">
    <text evidence="1">The sequence shown here is derived from an EMBL/GenBank/DDBJ whole genome shotgun (WGS) entry which is preliminary data.</text>
</comment>
<dbReference type="Proteomes" id="UP000255508">
    <property type="component" value="Unassembled WGS sequence"/>
</dbReference>
<proteinExistence type="predicted"/>
<protein>
    <submittedName>
        <fullName evidence="1">Uncharacterized protein</fullName>
    </submittedName>
</protein>
<sequence length="470" mass="52528">MLLQITGCSTLQTEPAAVDNATTKCLTLFQQADERALQAGIVDGGFSRIPDFPWLRTNRFFASLSNETLSTDGYAQWLSQLEQMDRKARHIELSNADTDPSLEQQLHLCRTILSTELLGETAKRSQLQRKIKVTDNYSSLQRAIGLYPITAIFVDIAASNWRDKARLRLSGTSDRQSGEVSVRYIPPAGKTISSDRVANILSKAPANPLKLPDVSGIEQQQLLLNFAPIWVVETEDDNDRIGTPQFDSNDNPPNIDISRPVVYTYKSFTHWQGKNLLQLNYVIWFPARPLESHFDILGGHLDGLNFRVTLTPSGQPLLYDTIHNCGCYHTLFPTPALTFQPPSGAEPPLLADTVPESSQRKEIRLTAGTHHIRKFANAVNATLDLGKSYKLVDYQQLTTLPHTSGSRSLFSEDGIVQGTERGERWLLWPMGIASPGAMRQRGRHATAFVGRRHFDDPDLMETLFFPTKAD</sequence>
<reference evidence="1 2" key="1">
    <citation type="journal article" date="2018" name="ISME J.">
        <title>Endosymbiont genomes yield clues of tubeworm success.</title>
        <authorList>
            <person name="Li Y."/>
            <person name="Liles M.R."/>
            <person name="Halanych K.M."/>
        </authorList>
    </citation>
    <scope>NUCLEOTIDE SEQUENCE [LARGE SCALE GENOMIC DNA]</scope>
    <source>
        <strain evidence="1">A1422</strain>
    </source>
</reference>
<gene>
    <name evidence="1" type="ORF">DIZ79_05685</name>
</gene>